<evidence type="ECO:0000256" key="1">
    <source>
        <dbReference type="SAM" id="Phobius"/>
    </source>
</evidence>
<keyword evidence="3" id="KW-1185">Reference proteome</keyword>
<dbReference type="InParanoid" id="A0A316YRV8"/>
<keyword evidence="1" id="KW-0472">Membrane</keyword>
<dbReference type="Proteomes" id="UP000245768">
    <property type="component" value="Unassembled WGS sequence"/>
</dbReference>
<dbReference type="EMBL" id="KZ819635">
    <property type="protein sequence ID" value="PWN91971.1"/>
    <property type="molecule type" value="Genomic_DNA"/>
</dbReference>
<proteinExistence type="predicted"/>
<protein>
    <submittedName>
        <fullName evidence="2">Uncharacterized protein</fullName>
    </submittedName>
</protein>
<gene>
    <name evidence="2" type="ORF">FA10DRAFT_79329</name>
</gene>
<name>A0A316YRV8_9BASI</name>
<dbReference type="GeneID" id="37047626"/>
<sequence>MSCHRVSAVGGGIHSLTFCCLLAALSAATHLHGLLARRGDAIGTWRRHFLQSFAYLCCVVVSKGLSCLMWGKEKGCVVSGSCAKARKGHRNQCKPRPLDTRGFTLIPNEAVHSFVHSHFPPHLPVGCSTLAAHLISSCWNDFLLVRRLGQCCGEASLEQAAFIFQRLPRVTSRSFVKGDATLPSTASNTSIGSN</sequence>
<dbReference type="RefSeq" id="XP_025379169.1">
    <property type="nucleotide sequence ID" value="XM_025525710.1"/>
</dbReference>
<organism evidence="2 3">
    <name type="scientific">Acaromyces ingoldii</name>
    <dbReference type="NCBI Taxonomy" id="215250"/>
    <lineage>
        <taxon>Eukaryota</taxon>
        <taxon>Fungi</taxon>
        <taxon>Dikarya</taxon>
        <taxon>Basidiomycota</taxon>
        <taxon>Ustilaginomycotina</taxon>
        <taxon>Exobasidiomycetes</taxon>
        <taxon>Exobasidiales</taxon>
        <taxon>Cryptobasidiaceae</taxon>
        <taxon>Acaromyces</taxon>
    </lineage>
</organism>
<accession>A0A316YRV8</accession>
<evidence type="ECO:0000313" key="3">
    <source>
        <dbReference type="Proteomes" id="UP000245768"/>
    </source>
</evidence>
<keyword evidence="1" id="KW-0812">Transmembrane</keyword>
<feature type="transmembrane region" description="Helical" evidence="1">
    <location>
        <begin position="12"/>
        <end position="31"/>
    </location>
</feature>
<reference evidence="2" key="1">
    <citation type="journal article" date="2018" name="Mol. Biol. Evol.">
        <title>Broad Genomic Sampling Reveals a Smut Pathogenic Ancestry of the Fungal Clade Ustilaginomycotina.</title>
        <authorList>
            <person name="Kijpornyongpan T."/>
            <person name="Mondo S.J."/>
            <person name="Barry K."/>
            <person name="Sandor L."/>
            <person name="Lee J."/>
            <person name="Lipzen A."/>
            <person name="Pangilinan J."/>
            <person name="LaButti K."/>
            <person name="Hainaut M."/>
            <person name="Henrissat B."/>
            <person name="Grigoriev I.V."/>
            <person name="Spatafora J.W."/>
            <person name="Aime M.C."/>
        </authorList>
    </citation>
    <scope>NUCLEOTIDE SEQUENCE [LARGE SCALE GENOMIC DNA]</scope>
    <source>
        <strain evidence="2">MCA 4198</strain>
    </source>
</reference>
<dbReference type="AlphaFoldDB" id="A0A316YRV8"/>
<keyword evidence="1" id="KW-1133">Transmembrane helix</keyword>
<evidence type="ECO:0000313" key="2">
    <source>
        <dbReference type="EMBL" id="PWN91971.1"/>
    </source>
</evidence>